<name>A0ABR2UTF9_9PEZI</name>
<keyword evidence="5" id="KW-1133">Transmembrane helix</keyword>
<keyword evidence="5" id="KW-0812">Transmembrane</keyword>
<dbReference type="InterPro" id="IPR018506">
    <property type="entry name" value="Cyt_B5_heme-BS"/>
</dbReference>
<dbReference type="InterPro" id="IPR050668">
    <property type="entry name" value="Cytochrome_b5"/>
</dbReference>
<organism evidence="7 8">
    <name type="scientific">Seiridium unicorne</name>
    <dbReference type="NCBI Taxonomy" id="138068"/>
    <lineage>
        <taxon>Eukaryota</taxon>
        <taxon>Fungi</taxon>
        <taxon>Dikarya</taxon>
        <taxon>Ascomycota</taxon>
        <taxon>Pezizomycotina</taxon>
        <taxon>Sordariomycetes</taxon>
        <taxon>Xylariomycetidae</taxon>
        <taxon>Amphisphaeriales</taxon>
        <taxon>Sporocadaceae</taxon>
        <taxon>Seiridium</taxon>
    </lineage>
</organism>
<keyword evidence="5" id="KW-0472">Membrane</keyword>
<evidence type="ECO:0000259" key="6">
    <source>
        <dbReference type="PROSITE" id="PS50255"/>
    </source>
</evidence>
<dbReference type="PANTHER" id="PTHR19359:SF14">
    <property type="entry name" value="CYTOCHROME B5 A"/>
    <property type="match status" value="1"/>
</dbReference>
<proteinExistence type="inferred from homology"/>
<evidence type="ECO:0000256" key="4">
    <source>
        <dbReference type="ARBA" id="ARBA00038168"/>
    </source>
</evidence>
<dbReference type="InterPro" id="IPR036400">
    <property type="entry name" value="Cyt_B5-like_heme/steroid_sf"/>
</dbReference>
<dbReference type="PROSITE" id="PS00191">
    <property type="entry name" value="CYTOCHROME_B5_1"/>
    <property type="match status" value="1"/>
</dbReference>
<evidence type="ECO:0000256" key="2">
    <source>
        <dbReference type="ARBA" id="ARBA00022723"/>
    </source>
</evidence>
<sequence>MSKSFTKKEVGEHKTEDSGIYIIVDDGVYDVTNFIEEHPGGSKILKRMAGKDSTKQFWKYHGKNVLEKYGPKLKIGSVKEEAKLIRYSLFMKGLHIVNPDLENLIRRKRFGIDRGRQDWGCLSKTWGWERMANVSKVKRSSVFLIGREAGQARARARERIPVAMRNQPSVSSPDDSPNSKMPAINTAIVARDSFSSIAKRQNWAAKEAGVVVVFCIVFVVAVGLIGLFIHKKVAARKARKAGA</sequence>
<evidence type="ECO:0000313" key="7">
    <source>
        <dbReference type="EMBL" id="KAK9417950.1"/>
    </source>
</evidence>
<evidence type="ECO:0000256" key="1">
    <source>
        <dbReference type="ARBA" id="ARBA00022617"/>
    </source>
</evidence>
<dbReference type="PROSITE" id="PS50255">
    <property type="entry name" value="CYTOCHROME_B5_2"/>
    <property type="match status" value="1"/>
</dbReference>
<evidence type="ECO:0000256" key="3">
    <source>
        <dbReference type="ARBA" id="ARBA00023004"/>
    </source>
</evidence>
<dbReference type="PANTHER" id="PTHR19359">
    <property type="entry name" value="CYTOCHROME B5"/>
    <property type="match status" value="1"/>
</dbReference>
<comment type="similarity">
    <text evidence="4 5">Belongs to the cytochrome b5 family.</text>
</comment>
<protein>
    <submittedName>
        <fullName evidence="7">Cytochrome b5</fullName>
    </submittedName>
</protein>
<reference evidence="7 8" key="1">
    <citation type="journal article" date="2024" name="J. Plant Pathol.">
        <title>Sequence and assembly of the genome of Seiridium unicorne, isolate CBS 538.82, causal agent of cypress canker disease.</title>
        <authorList>
            <person name="Scali E."/>
            <person name="Rocca G.D."/>
            <person name="Danti R."/>
            <person name="Garbelotto M."/>
            <person name="Barberini S."/>
            <person name="Baroncelli R."/>
            <person name="Emiliani G."/>
        </authorList>
    </citation>
    <scope>NUCLEOTIDE SEQUENCE [LARGE SCALE GENOMIC DNA]</scope>
    <source>
        <strain evidence="7 8">BM-138-508</strain>
    </source>
</reference>
<keyword evidence="3 5" id="KW-0408">Iron</keyword>
<dbReference type="Pfam" id="PF00173">
    <property type="entry name" value="Cyt-b5"/>
    <property type="match status" value="1"/>
</dbReference>
<dbReference type="InterPro" id="IPR001199">
    <property type="entry name" value="Cyt_B5-like_heme/steroid-bd"/>
</dbReference>
<comment type="caution">
    <text evidence="7">The sequence shown here is derived from an EMBL/GenBank/DDBJ whole genome shotgun (WGS) entry which is preliminary data.</text>
</comment>
<accession>A0ABR2UTF9</accession>
<dbReference type="SMART" id="SM01117">
    <property type="entry name" value="Cyt-b5"/>
    <property type="match status" value="1"/>
</dbReference>
<dbReference type="SUPFAM" id="SSF55856">
    <property type="entry name" value="Cytochrome b5-like heme/steroid binding domain"/>
    <property type="match status" value="1"/>
</dbReference>
<keyword evidence="2 5" id="KW-0479">Metal-binding</keyword>
<dbReference type="Gene3D" id="3.10.120.10">
    <property type="entry name" value="Cytochrome b5-like heme/steroid binding domain"/>
    <property type="match status" value="1"/>
</dbReference>
<keyword evidence="1 5" id="KW-0349">Heme</keyword>
<feature type="transmembrane region" description="Helical" evidence="5">
    <location>
        <begin position="208"/>
        <end position="229"/>
    </location>
</feature>
<evidence type="ECO:0000256" key="5">
    <source>
        <dbReference type="RuleBase" id="RU362121"/>
    </source>
</evidence>
<dbReference type="PRINTS" id="PR00363">
    <property type="entry name" value="CYTOCHROMEB5"/>
</dbReference>
<gene>
    <name evidence="7" type="ORF">SUNI508_08598</name>
</gene>
<dbReference type="EMBL" id="JARVKF010000395">
    <property type="protein sequence ID" value="KAK9417950.1"/>
    <property type="molecule type" value="Genomic_DNA"/>
</dbReference>
<evidence type="ECO:0000313" key="8">
    <source>
        <dbReference type="Proteomes" id="UP001408356"/>
    </source>
</evidence>
<feature type="domain" description="Cytochrome b5 heme-binding" evidence="6">
    <location>
        <begin position="2"/>
        <end position="79"/>
    </location>
</feature>
<dbReference type="Proteomes" id="UP001408356">
    <property type="component" value="Unassembled WGS sequence"/>
</dbReference>
<keyword evidence="8" id="KW-1185">Reference proteome</keyword>